<sequence>MYFIWKSIENTENYLSSASSKTDAKQLATAAGKFLEDEGEHGLENAKEKIEQEEDEPPEMGVEILEVTSNMMKQADEKKKVAFDAVGRGESVQLFTDAIKLNPHVFVQLQKPHAAIRDCNKAMKIDPNSAQPYKWRRKDLAPVCQLDYGEDTNNMLKEIHRRVWKIARHQKMYGEKQNTKQSLDALARLGKSMAEEEWGRLLTSQEKEKAQLQIVQEHEQIHLWTFQEPDNDCCGEPEEQKPYLVEKSKFYMEGPCKTEEEEKPGRESETEDSELSIENEGLSEKAEEALQKIGDNNLMIANKMMKQAIEKEREACHALGAGKFHKTVELFTEVIRFNPQLAVLYVS</sequence>
<dbReference type="Gene3D" id="1.25.40.10">
    <property type="entry name" value="Tetratricopeptide repeat domain"/>
    <property type="match status" value="2"/>
</dbReference>
<evidence type="ECO:0000313" key="4">
    <source>
        <dbReference type="Ensembl" id="ENSSOCP00000009851.1"/>
    </source>
</evidence>
<feature type="region of interest" description="Disordered" evidence="3">
    <location>
        <begin position="36"/>
        <end position="58"/>
    </location>
</feature>
<feature type="region of interest" description="Disordered" evidence="3">
    <location>
        <begin position="255"/>
        <end position="283"/>
    </location>
</feature>
<dbReference type="InterPro" id="IPR011990">
    <property type="entry name" value="TPR-like_helical_dom_sf"/>
</dbReference>
<feature type="compositionally biased region" description="Basic and acidic residues" evidence="3">
    <location>
        <begin position="36"/>
        <end position="50"/>
    </location>
</feature>
<feature type="compositionally biased region" description="Basic and acidic residues" evidence="3">
    <location>
        <begin position="255"/>
        <end position="268"/>
    </location>
</feature>
<evidence type="ECO:0008006" key="6">
    <source>
        <dbReference type="Google" id="ProtNLM"/>
    </source>
</evidence>
<accession>A0A8D0F4Z6</accession>
<evidence type="ECO:0000313" key="5">
    <source>
        <dbReference type="Proteomes" id="UP000694551"/>
    </source>
</evidence>
<keyword evidence="2" id="KW-0802">TPR repeat</keyword>
<protein>
    <recommendedName>
        <fullName evidence="6">Hsp70-interacting protein N-terminal domain-containing protein</fullName>
    </recommendedName>
</protein>
<dbReference type="PANTHER" id="PTHR45883:SF2">
    <property type="entry name" value="HSC70-INTERACTING PROTEIN"/>
    <property type="match status" value="1"/>
</dbReference>
<dbReference type="Ensembl" id="ENSSOCT00000010106.1">
    <property type="protein sequence ID" value="ENSSOCP00000009851.1"/>
    <property type="gene ID" value="ENSSOCG00000007491.1"/>
</dbReference>
<evidence type="ECO:0000256" key="1">
    <source>
        <dbReference type="ARBA" id="ARBA00022737"/>
    </source>
</evidence>
<dbReference type="PANTHER" id="PTHR45883">
    <property type="entry name" value="HSC70-INTERACTING PROTEIN"/>
    <property type="match status" value="1"/>
</dbReference>
<reference evidence="4" key="1">
    <citation type="submission" date="2025-08" db="UniProtKB">
        <authorList>
            <consortium name="Ensembl"/>
        </authorList>
    </citation>
    <scope>IDENTIFICATION</scope>
</reference>
<dbReference type="Proteomes" id="UP000694551">
    <property type="component" value="Unplaced"/>
</dbReference>
<dbReference type="SUPFAM" id="SSF48452">
    <property type="entry name" value="TPR-like"/>
    <property type="match status" value="1"/>
</dbReference>
<dbReference type="GO" id="GO:0030544">
    <property type="term" value="F:Hsp70 protein binding"/>
    <property type="evidence" value="ECO:0007669"/>
    <property type="project" value="TreeGrafter"/>
</dbReference>
<proteinExistence type="predicted"/>
<evidence type="ECO:0000256" key="3">
    <source>
        <dbReference type="SAM" id="MobiDB-lite"/>
    </source>
</evidence>
<reference evidence="4" key="2">
    <citation type="submission" date="2025-09" db="UniProtKB">
        <authorList>
            <consortium name="Ensembl"/>
        </authorList>
    </citation>
    <scope>IDENTIFICATION</scope>
</reference>
<organism evidence="4 5">
    <name type="scientific">Strix occidentalis caurina</name>
    <name type="common">northern spotted owl</name>
    <dbReference type="NCBI Taxonomy" id="311401"/>
    <lineage>
        <taxon>Eukaryota</taxon>
        <taxon>Metazoa</taxon>
        <taxon>Chordata</taxon>
        <taxon>Craniata</taxon>
        <taxon>Vertebrata</taxon>
        <taxon>Euteleostomi</taxon>
        <taxon>Archelosauria</taxon>
        <taxon>Archosauria</taxon>
        <taxon>Dinosauria</taxon>
        <taxon>Saurischia</taxon>
        <taxon>Theropoda</taxon>
        <taxon>Coelurosauria</taxon>
        <taxon>Aves</taxon>
        <taxon>Neognathae</taxon>
        <taxon>Neoaves</taxon>
        <taxon>Telluraves</taxon>
        <taxon>Strigiformes</taxon>
        <taxon>Strigidae</taxon>
        <taxon>Strix</taxon>
    </lineage>
</organism>
<keyword evidence="5" id="KW-1185">Reference proteome</keyword>
<evidence type="ECO:0000256" key="2">
    <source>
        <dbReference type="ARBA" id="ARBA00022803"/>
    </source>
</evidence>
<dbReference type="AlphaFoldDB" id="A0A8D0F4Z6"/>
<keyword evidence="1" id="KW-0677">Repeat</keyword>
<name>A0A8D0F4Z6_STROC</name>